<sequence>MHLNLVVPRRCVENGTVDRLRKAGKLSEEELRIVGLVEHLVEKHGYLYGAGLINALHYSMDFAGNDEEVALKAIDEAVQELIGAFSRPYDGVEAA</sequence>
<dbReference type="AlphaFoldDB" id="A0A9Q9LUN2"/>
<name>A0A9Q9LUN2_9RHOB</name>
<dbReference type="RefSeq" id="WP_259806635.1">
    <property type="nucleotide sequence ID" value="NZ_CP080776.1"/>
</dbReference>
<dbReference type="Proteomes" id="UP001057991">
    <property type="component" value="Chromosome"/>
</dbReference>
<proteinExistence type="predicted"/>
<protein>
    <submittedName>
        <fullName evidence="1">Uncharacterized protein</fullName>
    </submittedName>
</protein>
<accession>A0A9Q9LUN2</accession>
<evidence type="ECO:0000313" key="1">
    <source>
        <dbReference type="EMBL" id="UWP96525.1"/>
    </source>
</evidence>
<reference evidence="1" key="1">
    <citation type="submission" date="2021-08" db="EMBL/GenBank/DDBJ databases">
        <authorList>
            <person name="Nwanade C."/>
            <person name="Wang M."/>
            <person name="Masoudi A."/>
            <person name="Yu Z."/>
            <person name="Liu J."/>
        </authorList>
    </citation>
    <scope>NUCLEOTIDE SEQUENCE</scope>
    <source>
        <strain evidence="1">S056</strain>
    </source>
</reference>
<organism evidence="1 2">
    <name type="scientific">Aliiroseovarius crassostreae</name>
    <dbReference type="NCBI Taxonomy" id="154981"/>
    <lineage>
        <taxon>Bacteria</taxon>
        <taxon>Pseudomonadati</taxon>
        <taxon>Pseudomonadota</taxon>
        <taxon>Alphaproteobacteria</taxon>
        <taxon>Rhodobacterales</taxon>
        <taxon>Paracoccaceae</taxon>
        <taxon>Aliiroseovarius</taxon>
    </lineage>
</organism>
<dbReference type="EMBL" id="CP080776">
    <property type="protein sequence ID" value="UWP96525.1"/>
    <property type="molecule type" value="Genomic_DNA"/>
</dbReference>
<evidence type="ECO:0000313" key="2">
    <source>
        <dbReference type="Proteomes" id="UP001057991"/>
    </source>
</evidence>
<gene>
    <name evidence="1" type="ORF">K3X48_05990</name>
</gene>